<name>A0A166CE14_9EURY</name>
<protein>
    <submittedName>
        <fullName evidence="1">Uncharacterized protein</fullName>
    </submittedName>
</protein>
<accession>A0A166CE14</accession>
<evidence type="ECO:0000313" key="1">
    <source>
        <dbReference type="EMBL" id="KZX13527.1"/>
    </source>
</evidence>
<keyword evidence="2" id="KW-1185">Reference proteome</keyword>
<dbReference type="Proteomes" id="UP000077066">
    <property type="component" value="Unassembled WGS sequence"/>
</dbReference>
<dbReference type="AlphaFoldDB" id="A0A166CE14"/>
<organism evidence="1 2">
    <name type="scientific">Methanobrevibacter filiformis</name>
    <dbReference type="NCBI Taxonomy" id="55758"/>
    <lineage>
        <taxon>Archaea</taxon>
        <taxon>Methanobacteriati</taxon>
        <taxon>Methanobacteriota</taxon>
        <taxon>Methanomada group</taxon>
        <taxon>Methanobacteria</taxon>
        <taxon>Methanobacteriales</taxon>
        <taxon>Methanobacteriaceae</taxon>
        <taxon>Methanobrevibacter</taxon>
    </lineage>
</organism>
<sequence length="54" mass="6648">MHKIDNYIIHLNKNYKLNKYIVKFIEYDLKQLNNTKLEHVILINNTKIIDIDYK</sequence>
<proteinExistence type="predicted"/>
<comment type="caution">
    <text evidence="1">The sequence shown here is derived from an EMBL/GenBank/DDBJ whole genome shotgun (WGS) entry which is preliminary data.</text>
</comment>
<dbReference type="EMBL" id="LWMT01000203">
    <property type="protein sequence ID" value="KZX13527.1"/>
    <property type="molecule type" value="Genomic_DNA"/>
</dbReference>
<dbReference type="STRING" id="55758.MBFIL_10490"/>
<reference evidence="1 2" key="1">
    <citation type="submission" date="2016-04" db="EMBL/GenBank/DDBJ databases">
        <title>Genome sequence of Methanobrevibacter filiformis DSM 11501.</title>
        <authorList>
            <person name="Poehlein A."/>
            <person name="Seedorf H."/>
            <person name="Daniel R."/>
        </authorList>
    </citation>
    <scope>NUCLEOTIDE SEQUENCE [LARGE SCALE GENOMIC DNA]</scope>
    <source>
        <strain evidence="1 2">DSM 11501</strain>
    </source>
</reference>
<gene>
    <name evidence="1" type="ORF">MBFIL_10490</name>
</gene>
<dbReference type="PATRIC" id="fig|55758.3.peg.1198"/>
<evidence type="ECO:0000313" key="2">
    <source>
        <dbReference type="Proteomes" id="UP000077066"/>
    </source>
</evidence>